<keyword evidence="2" id="KW-0472">Membrane</keyword>
<feature type="region of interest" description="Disordered" evidence="1">
    <location>
        <begin position="229"/>
        <end position="256"/>
    </location>
</feature>
<evidence type="ECO:0000256" key="1">
    <source>
        <dbReference type="SAM" id="MobiDB-lite"/>
    </source>
</evidence>
<dbReference type="Gene3D" id="3.20.20.370">
    <property type="entry name" value="Glycoside hydrolase/deacetylase"/>
    <property type="match status" value="1"/>
</dbReference>
<accession>A0A1E5Q7D4</accession>
<evidence type="ECO:0000313" key="3">
    <source>
        <dbReference type="EMBL" id="OEJ67077.1"/>
    </source>
</evidence>
<comment type="caution">
    <text evidence="3">The sequence shown here is derived from an EMBL/GenBank/DDBJ whole genome shotgun (WGS) entry which is preliminary data.</text>
</comment>
<dbReference type="STRING" id="28181.BEN30_09875"/>
<dbReference type="OrthoDB" id="9784811at2"/>
<feature type="compositionally biased region" description="Low complexity" evidence="1">
    <location>
        <begin position="234"/>
        <end position="245"/>
    </location>
</feature>
<evidence type="ECO:0000313" key="4">
    <source>
        <dbReference type="Proteomes" id="UP000095347"/>
    </source>
</evidence>
<evidence type="ECO:0000256" key="2">
    <source>
        <dbReference type="SAM" id="Phobius"/>
    </source>
</evidence>
<name>A0A1E5Q7D4_9PROT</name>
<dbReference type="PANTHER" id="PTHR30105:SF2">
    <property type="entry name" value="DIVERGENT POLYSACCHARIDE DEACETYLASE SUPERFAMILY"/>
    <property type="match status" value="1"/>
</dbReference>
<dbReference type="Pfam" id="PF04748">
    <property type="entry name" value="Polysacc_deac_2"/>
    <property type="match status" value="1"/>
</dbReference>
<proteinExistence type="predicted"/>
<dbReference type="AlphaFoldDB" id="A0A1E5Q7D4"/>
<dbReference type="CDD" id="cd10936">
    <property type="entry name" value="CE4_DAC2"/>
    <property type="match status" value="1"/>
</dbReference>
<keyword evidence="2" id="KW-1133">Transmembrane helix</keyword>
<feature type="region of interest" description="Disordered" evidence="1">
    <location>
        <begin position="65"/>
        <end position="110"/>
    </location>
</feature>
<feature type="region of interest" description="Disordered" evidence="1">
    <location>
        <begin position="29"/>
        <end position="51"/>
    </location>
</feature>
<feature type="transmembrane region" description="Helical" evidence="2">
    <location>
        <begin position="164"/>
        <end position="186"/>
    </location>
</feature>
<dbReference type="GO" id="GO:0005975">
    <property type="term" value="P:carbohydrate metabolic process"/>
    <property type="evidence" value="ECO:0007669"/>
    <property type="project" value="InterPro"/>
</dbReference>
<dbReference type="InterPro" id="IPR011330">
    <property type="entry name" value="Glyco_hydro/deAcase_b/a-brl"/>
</dbReference>
<feature type="compositionally biased region" description="Basic and acidic residues" evidence="1">
    <location>
        <begin position="65"/>
        <end position="91"/>
    </location>
</feature>
<dbReference type="RefSeq" id="WP_069957907.1">
    <property type="nucleotide sequence ID" value="NZ_MCGG01000025.1"/>
</dbReference>
<dbReference type="EMBL" id="MCGG01000025">
    <property type="protein sequence ID" value="OEJ67077.1"/>
    <property type="molecule type" value="Genomic_DNA"/>
</dbReference>
<dbReference type="Proteomes" id="UP000095347">
    <property type="component" value="Unassembled WGS sequence"/>
</dbReference>
<gene>
    <name evidence="3" type="ORF">BEN30_09875</name>
</gene>
<organism evidence="3 4">
    <name type="scientific">Magnetovibrio blakemorei</name>
    <dbReference type="NCBI Taxonomy" id="28181"/>
    <lineage>
        <taxon>Bacteria</taxon>
        <taxon>Pseudomonadati</taxon>
        <taxon>Pseudomonadota</taxon>
        <taxon>Alphaproteobacteria</taxon>
        <taxon>Rhodospirillales</taxon>
        <taxon>Magnetovibrionaceae</taxon>
        <taxon>Magnetovibrio</taxon>
    </lineage>
</organism>
<dbReference type="InterPro" id="IPR006837">
    <property type="entry name" value="Divergent_DAC"/>
</dbReference>
<protein>
    <recommendedName>
        <fullName evidence="5">Divergent polysaccharide deacetylase</fullName>
    </recommendedName>
</protein>
<evidence type="ECO:0008006" key="5">
    <source>
        <dbReference type="Google" id="ProtNLM"/>
    </source>
</evidence>
<dbReference type="PANTHER" id="PTHR30105">
    <property type="entry name" value="UNCHARACTERIZED YIBQ-RELATED"/>
    <property type="match status" value="1"/>
</dbReference>
<sequence length="586" mass="61423">MKLPFVNKLSALTGVFARLNPAGLIAKIKARKKGGSPEDDEDDALPTGDDLFADLGDLKQLDAEAKANREGSSDHDFADFDNKELSEFKEDALEDETSGYGSGDDDNEDAVQTFDADDELENASASSASTDDIDLADLKVGGGFDDDDDDEEDEAAQKAKLKKLLLMAGGGVALAMVLGAGSWLLLGSDAVDAPGEHVAASANPQADAAAGEMVINLDEVPAYVDHTVKPLPQAPSGSAATASSAVPDHAAPAPGHETVAETPVAHDAVPVSHGGLPEGQSELAQLGLDIQVEPGVGIVIPSATKTSFAALKPWPASEPLVDAPVTALVEQGEHGLLPKISPEGQTPFEAYARPAPTQKSGDPKIALIVTGLGMSRAATEAAIAGMPADVAMSMNVYARGLDFWMRTARGAGHEVLLEMPGESIDFPFSDPGPNALKALVPPDENIKQLEWMLSQTTGYFGVLSVFGSKFLTVEEQVKAIAEALKKRGLMYVDGGEEDSLGSRVAYQVGAKWASVDMTLDTVPGRAAFDLQLQEFEDLAKKRAIAVARVSANPMVLEKLSAWLKTLGKKGLVLVPVSSLANKQLIR</sequence>
<dbReference type="SUPFAM" id="SSF88713">
    <property type="entry name" value="Glycoside hydrolase/deacetylase"/>
    <property type="match status" value="1"/>
</dbReference>
<reference evidence="4" key="1">
    <citation type="submission" date="2016-07" db="EMBL/GenBank/DDBJ databases">
        <authorList>
            <person name="Florea S."/>
            <person name="Webb J.S."/>
            <person name="Jaromczyk J."/>
            <person name="Schardl C.L."/>
        </authorList>
    </citation>
    <scope>NUCLEOTIDE SEQUENCE [LARGE SCALE GENOMIC DNA]</scope>
    <source>
        <strain evidence="4">MV-1</strain>
    </source>
</reference>
<keyword evidence="2" id="KW-0812">Transmembrane</keyword>
<feature type="compositionally biased region" description="Acidic residues" evidence="1">
    <location>
        <begin position="92"/>
        <end position="110"/>
    </location>
</feature>
<keyword evidence="4" id="KW-1185">Reference proteome</keyword>